<name>A0A345PBH9_9GAMM</name>
<dbReference type="KEGG" id="mbah:HYN46_09420"/>
<evidence type="ECO:0000313" key="2">
    <source>
        <dbReference type="EMBL" id="AXI04638.1"/>
    </source>
</evidence>
<dbReference type="Gene3D" id="3.30.1490.270">
    <property type="match status" value="1"/>
</dbReference>
<dbReference type="OrthoDB" id="9804079at2"/>
<reference evidence="2 3" key="1">
    <citation type="submission" date="2018-07" db="EMBL/GenBank/DDBJ databases">
        <title>Genome sequencing of Moraxellaceae gen. HYN0046.</title>
        <authorList>
            <person name="Kim M."/>
            <person name="Yi H."/>
        </authorList>
    </citation>
    <scope>NUCLEOTIDE SEQUENCE [LARGE SCALE GENOMIC DNA]</scope>
    <source>
        <strain evidence="2 3">HYN0046</strain>
    </source>
</reference>
<organism evidence="2 3">
    <name type="scientific">Aquirhabdus parva</name>
    <dbReference type="NCBI Taxonomy" id="2283318"/>
    <lineage>
        <taxon>Bacteria</taxon>
        <taxon>Pseudomonadati</taxon>
        <taxon>Pseudomonadota</taxon>
        <taxon>Gammaproteobacteria</taxon>
        <taxon>Moraxellales</taxon>
        <taxon>Moraxellaceae</taxon>
        <taxon>Aquirhabdus</taxon>
    </lineage>
</organism>
<protein>
    <submittedName>
        <fullName evidence="2">Circularly permuted type 2 ATP-grasp protein</fullName>
    </submittedName>
</protein>
<dbReference type="Gene3D" id="3.40.50.11290">
    <property type="match status" value="1"/>
</dbReference>
<dbReference type="EMBL" id="CP031222">
    <property type="protein sequence ID" value="AXI04638.1"/>
    <property type="molecule type" value="Genomic_DNA"/>
</dbReference>
<proteinExistence type="predicted"/>
<dbReference type="AlphaFoldDB" id="A0A345PBH9"/>
<dbReference type="PANTHER" id="PTHR34595:SF7">
    <property type="entry name" value="SLL1039 PROTEIN"/>
    <property type="match status" value="1"/>
</dbReference>
<evidence type="ECO:0000259" key="1">
    <source>
        <dbReference type="Pfam" id="PF14403"/>
    </source>
</evidence>
<dbReference type="PIRSF" id="PIRSF005522">
    <property type="entry name" value="UCP005522"/>
    <property type="match status" value="1"/>
</dbReference>
<feature type="domain" description="Circularly permuted ATP-grasp type 2" evidence="1">
    <location>
        <begin position="64"/>
        <end position="438"/>
    </location>
</feature>
<dbReference type="Pfam" id="PF14403">
    <property type="entry name" value="CP_ATPgrasp_2"/>
    <property type="match status" value="1"/>
</dbReference>
<dbReference type="InterPro" id="IPR051680">
    <property type="entry name" value="ATP-dep_Glu-Cys_Ligase-2"/>
</dbReference>
<dbReference type="InterPro" id="IPR016450">
    <property type="entry name" value="UCP005522"/>
</dbReference>
<gene>
    <name evidence="2" type="ORF">HYN46_09420</name>
</gene>
<accession>A0A345PBH9</accession>
<dbReference type="Proteomes" id="UP000253940">
    <property type="component" value="Chromosome"/>
</dbReference>
<dbReference type="SUPFAM" id="SSF56059">
    <property type="entry name" value="Glutathione synthetase ATP-binding domain-like"/>
    <property type="match status" value="1"/>
</dbReference>
<dbReference type="InterPro" id="IPR025841">
    <property type="entry name" value="CP_ATPgrasp_2"/>
</dbReference>
<evidence type="ECO:0000313" key="3">
    <source>
        <dbReference type="Proteomes" id="UP000253940"/>
    </source>
</evidence>
<sequence>MRYTDGSIRPTYKEVVEWIESQSADKVVALNHEATESFYKKGITFTVYTDASNTERVIPFDIIPRIIELKEWRVMEAGCAQRIRALNAFLHDIYHKQDIIRAGIIPAAQILANDCFQPWMLNVDLPGHIYAHISGIDLVRHGDGMYYVLEDNLRTPSGVSYMLEGRSISQQLMPGLFAKNNILGVEQYPALLKQTLIESTHVEDPMIVVLTPGRFNSAYYEHAFLAREMGVPLVSGQDLFVDGAEVFLNSVAGKQKVDVIYRRLDDPFLDSLAFRPDSMLGVSGLMSAYRAGNVTLANAPGTGVADDKSVYPFVTDMIDFYLGEKPILHNVPTWQCRKPDDLKYVLSHLPELVVKEAQGSGGYGMLIGPKASKAQLEEFRRKLIAEPDAYIAQPTLALSVCPTLVEEGVAPRHIDLRPFVLSSPTQVRTTPGGLTRVALTAGSLVVNSSQGGGIKDTWVIDLDSDTHTGADLGKETATLTGADV</sequence>
<dbReference type="PANTHER" id="PTHR34595">
    <property type="entry name" value="BLR5612 PROTEIN"/>
    <property type="match status" value="1"/>
</dbReference>
<keyword evidence="3" id="KW-1185">Reference proteome</keyword>